<feature type="domain" description="Glycoside hydrolase 35 catalytic" evidence="4">
    <location>
        <begin position="1"/>
        <end position="252"/>
    </location>
</feature>
<evidence type="ECO:0000256" key="2">
    <source>
        <dbReference type="ARBA" id="ARBA00009809"/>
    </source>
</evidence>
<dbReference type="EC" id="3.2.1.23" evidence="3"/>
<dbReference type="Gene3D" id="3.20.20.80">
    <property type="entry name" value="Glycosidases"/>
    <property type="match status" value="2"/>
</dbReference>
<dbReference type="HOGENOM" id="CLU_892576_0_0_1"/>
<dbReference type="PANTHER" id="PTHR23421">
    <property type="entry name" value="BETA-GALACTOSIDASE RELATED"/>
    <property type="match status" value="1"/>
</dbReference>
<sequence>MWSGLVKTAKEGGIDVIETYVFQNGHELSPSNYYFGGWYDLLKFVKIVQQAGMYLILHIGPFVATEWNFGTIFQTNSKPFKYHMQKFMTLIVNIMKKDKLFASQGGPIILTQAKNEYGDTKRIYEDGGKPYVMWAANMVLSHNIGLSYQYALILSTLVTHSIVTNSHQILQAKPKCGLKIGLDGLKHLGHRILTDYMKILLFLLLFFFFQKVNYYMYHGGTNFGCTSGGPFITTTYNYNAPIDEYGLARLPKCPSQEVDVYADSLGGYAAFISNVDEKEDKMIVFQNVPITCQHGLLAFYQTARMLYLTLRR</sequence>
<evidence type="ECO:0000259" key="4">
    <source>
        <dbReference type="Pfam" id="PF01301"/>
    </source>
</evidence>
<dbReference type="EMBL" id="FN594958">
    <property type="protein sequence ID" value="CCB44326.1"/>
    <property type="molecule type" value="Genomic_DNA"/>
</dbReference>
<dbReference type="GO" id="GO:0005773">
    <property type="term" value="C:vacuole"/>
    <property type="evidence" value="ECO:0000318"/>
    <property type="project" value="GO_Central"/>
</dbReference>
<organism evidence="5 6">
    <name type="scientific">Vitis vinifera</name>
    <name type="common">Grape</name>
    <dbReference type="NCBI Taxonomy" id="29760"/>
    <lineage>
        <taxon>Eukaryota</taxon>
        <taxon>Viridiplantae</taxon>
        <taxon>Streptophyta</taxon>
        <taxon>Embryophyta</taxon>
        <taxon>Tracheophyta</taxon>
        <taxon>Spermatophyta</taxon>
        <taxon>Magnoliopsida</taxon>
        <taxon>eudicotyledons</taxon>
        <taxon>Gunneridae</taxon>
        <taxon>Pentapetalae</taxon>
        <taxon>rosids</taxon>
        <taxon>Vitales</taxon>
        <taxon>Vitaceae</taxon>
        <taxon>Viteae</taxon>
        <taxon>Vitis</taxon>
    </lineage>
</organism>
<dbReference type="InterPro" id="IPR017853">
    <property type="entry name" value="GH"/>
</dbReference>
<dbReference type="InterPro" id="IPR001944">
    <property type="entry name" value="Glycoside_Hdrlase_35"/>
</dbReference>
<proteinExistence type="inferred from homology"/>
<reference evidence="6" key="1">
    <citation type="journal article" date="2007" name="Nature">
        <title>The grapevine genome sequence suggests ancestral hexaploidization in major angiosperm phyla.</title>
        <authorList>
            <consortium name="The French-Italian Public Consortium for Grapevine Genome Characterization."/>
            <person name="Jaillon O."/>
            <person name="Aury J.-M."/>
            <person name="Noel B."/>
            <person name="Policriti A."/>
            <person name="Clepet C."/>
            <person name="Casagrande A."/>
            <person name="Choisne N."/>
            <person name="Aubourg S."/>
            <person name="Vitulo N."/>
            <person name="Jubin C."/>
            <person name="Vezzi A."/>
            <person name="Legeai F."/>
            <person name="Hugueney P."/>
            <person name="Dasilva C."/>
            <person name="Horner D."/>
            <person name="Mica E."/>
            <person name="Jublot D."/>
            <person name="Poulain J."/>
            <person name="Bruyere C."/>
            <person name="Billault A."/>
            <person name="Segurens B."/>
            <person name="Gouyvenoux M."/>
            <person name="Ugarte E."/>
            <person name="Cattonaro F."/>
            <person name="Anthouard V."/>
            <person name="Vico V."/>
            <person name="Del Fabbro C."/>
            <person name="Alaux M."/>
            <person name="Di Gaspero G."/>
            <person name="Dumas V."/>
            <person name="Felice N."/>
            <person name="Paillard S."/>
            <person name="Juman I."/>
            <person name="Moroldo M."/>
            <person name="Scalabrin S."/>
            <person name="Canaguier A."/>
            <person name="Le Clainche I."/>
            <person name="Malacrida G."/>
            <person name="Durand E."/>
            <person name="Pesole G."/>
            <person name="Laucou V."/>
            <person name="Chatelet P."/>
            <person name="Merdinoglu D."/>
            <person name="Delledonne M."/>
            <person name="Pezzotti M."/>
            <person name="Lecharny A."/>
            <person name="Scarpelli C."/>
            <person name="Artiguenave F."/>
            <person name="Pe M.E."/>
            <person name="Valle G."/>
            <person name="Morgante M."/>
            <person name="Caboche M."/>
            <person name="Adam-Blondon A.-F."/>
            <person name="Weissenbach J."/>
            <person name="Quetier F."/>
            <person name="Wincker P."/>
        </authorList>
    </citation>
    <scope>NUCLEOTIDE SEQUENCE [LARGE SCALE GENOMIC DNA]</scope>
    <source>
        <strain evidence="6">cv. Pinot noir / PN40024</strain>
    </source>
</reference>
<comment type="similarity">
    <text evidence="2">Belongs to the glycosyl hydrolase 35 family.</text>
</comment>
<dbReference type="InterPro" id="IPR031330">
    <property type="entry name" value="Gly_Hdrlase_35_cat"/>
</dbReference>
<gene>
    <name evidence="5" type="ordered locus">VIT_05s0029g00090</name>
</gene>
<dbReference type="AlphaFoldDB" id="F6GWG3"/>
<dbReference type="PaxDb" id="29760-VIT_05s0029g00090.t01"/>
<evidence type="ECO:0000313" key="6">
    <source>
        <dbReference type="Proteomes" id="UP000009183"/>
    </source>
</evidence>
<protein>
    <recommendedName>
        <fullName evidence="3">beta-galactosidase</fullName>
        <ecNumber evidence="3">3.2.1.23</ecNumber>
    </recommendedName>
</protein>
<dbReference type="Pfam" id="PF01301">
    <property type="entry name" value="Glyco_hydro_35"/>
    <property type="match status" value="1"/>
</dbReference>
<accession>F6GWG3</accession>
<dbReference type="SUPFAM" id="SSF51445">
    <property type="entry name" value="(Trans)glycosidases"/>
    <property type="match status" value="1"/>
</dbReference>
<evidence type="ECO:0000313" key="5">
    <source>
        <dbReference type="EMBL" id="CCB44326.1"/>
    </source>
</evidence>
<comment type="catalytic activity">
    <reaction evidence="1">
        <text>Hydrolysis of terminal non-reducing beta-D-galactose residues in beta-D-galactosides.</text>
        <dbReference type="EC" id="3.2.1.23"/>
    </reaction>
</comment>
<dbReference type="GO" id="GO:0009505">
    <property type="term" value="C:plant-type cell wall"/>
    <property type="evidence" value="ECO:0000318"/>
    <property type="project" value="GO_Central"/>
</dbReference>
<dbReference type="GO" id="GO:0009827">
    <property type="term" value="P:plant-type cell wall modification"/>
    <property type="evidence" value="ECO:0000318"/>
    <property type="project" value="GO_Central"/>
</dbReference>
<dbReference type="GO" id="GO:0004565">
    <property type="term" value="F:beta-galactosidase activity"/>
    <property type="evidence" value="ECO:0000318"/>
    <property type="project" value="GO_Central"/>
</dbReference>
<dbReference type="Proteomes" id="UP000009183">
    <property type="component" value="Chromosome 5"/>
</dbReference>
<name>F6GWG3_VITVI</name>
<dbReference type="eggNOG" id="KOG0496">
    <property type="taxonomic scope" value="Eukaryota"/>
</dbReference>
<keyword evidence="6" id="KW-1185">Reference proteome</keyword>
<evidence type="ECO:0000256" key="3">
    <source>
        <dbReference type="ARBA" id="ARBA00012756"/>
    </source>
</evidence>
<evidence type="ECO:0000256" key="1">
    <source>
        <dbReference type="ARBA" id="ARBA00001412"/>
    </source>
</evidence>
<dbReference type="InParanoid" id="F6GWG3"/>
<dbReference type="GO" id="GO:0019388">
    <property type="term" value="P:galactose catabolic process"/>
    <property type="evidence" value="ECO:0000318"/>
    <property type="project" value="GO_Central"/>
</dbReference>
<dbReference type="PRINTS" id="PR00742">
    <property type="entry name" value="GLHYDRLASE35"/>
</dbReference>